<keyword evidence="1" id="KW-0677">Repeat</keyword>
<dbReference type="Proteomes" id="UP001157006">
    <property type="component" value="Chromosome 2"/>
</dbReference>
<dbReference type="PRINTS" id="PR00364">
    <property type="entry name" value="DISEASERSIST"/>
</dbReference>
<dbReference type="GO" id="GO:0006952">
    <property type="term" value="P:defense response"/>
    <property type="evidence" value="ECO:0007669"/>
    <property type="project" value="InterPro"/>
</dbReference>
<evidence type="ECO:0000313" key="5">
    <source>
        <dbReference type="Proteomes" id="UP001157006"/>
    </source>
</evidence>
<dbReference type="AlphaFoldDB" id="A0AAV0ZHD1"/>
<dbReference type="Gene3D" id="1.10.8.430">
    <property type="entry name" value="Helical domain of apoptotic protease-activating factors"/>
    <property type="match status" value="1"/>
</dbReference>
<proteinExistence type="predicted"/>
<dbReference type="EMBL" id="OX451737">
    <property type="protein sequence ID" value="CAI8597806.1"/>
    <property type="molecule type" value="Genomic_DNA"/>
</dbReference>
<dbReference type="InterPro" id="IPR042197">
    <property type="entry name" value="Apaf_helical"/>
</dbReference>
<evidence type="ECO:0000259" key="3">
    <source>
        <dbReference type="Pfam" id="PF25013"/>
    </source>
</evidence>
<evidence type="ECO:0000256" key="1">
    <source>
        <dbReference type="ARBA" id="ARBA00022737"/>
    </source>
</evidence>
<dbReference type="Gene3D" id="3.80.10.10">
    <property type="entry name" value="Ribonuclease Inhibitor"/>
    <property type="match status" value="3"/>
</dbReference>
<organism evidence="4 5">
    <name type="scientific">Vicia faba</name>
    <name type="common">Broad bean</name>
    <name type="synonym">Faba vulgaris</name>
    <dbReference type="NCBI Taxonomy" id="3906"/>
    <lineage>
        <taxon>Eukaryota</taxon>
        <taxon>Viridiplantae</taxon>
        <taxon>Streptophyta</taxon>
        <taxon>Embryophyta</taxon>
        <taxon>Tracheophyta</taxon>
        <taxon>Spermatophyta</taxon>
        <taxon>Magnoliopsida</taxon>
        <taxon>eudicotyledons</taxon>
        <taxon>Gunneridae</taxon>
        <taxon>Pentapetalae</taxon>
        <taxon>rosids</taxon>
        <taxon>fabids</taxon>
        <taxon>Fabales</taxon>
        <taxon>Fabaceae</taxon>
        <taxon>Papilionoideae</taxon>
        <taxon>50 kb inversion clade</taxon>
        <taxon>NPAAA clade</taxon>
        <taxon>Hologalegina</taxon>
        <taxon>IRL clade</taxon>
        <taxon>Fabeae</taxon>
        <taxon>Vicia</taxon>
    </lineage>
</organism>
<dbReference type="InterPro" id="IPR056845">
    <property type="entry name" value="LRR_Zer-1"/>
</dbReference>
<dbReference type="GO" id="GO:0043531">
    <property type="term" value="F:ADP binding"/>
    <property type="evidence" value="ECO:0007669"/>
    <property type="project" value="InterPro"/>
</dbReference>
<dbReference type="SUPFAM" id="SSF52058">
    <property type="entry name" value="L domain-like"/>
    <property type="match status" value="1"/>
</dbReference>
<reference evidence="4 5" key="1">
    <citation type="submission" date="2023-01" db="EMBL/GenBank/DDBJ databases">
        <authorList>
            <person name="Kreplak J."/>
        </authorList>
    </citation>
    <scope>NUCLEOTIDE SEQUENCE [LARGE SCALE GENOMIC DNA]</scope>
</reference>
<dbReference type="InterPro" id="IPR058192">
    <property type="entry name" value="WHD_ROQ1-like"/>
</dbReference>
<protein>
    <submittedName>
        <fullName evidence="4">Uncharacterized protein</fullName>
    </submittedName>
</protein>
<gene>
    <name evidence="4" type="ORF">VFH_II098360</name>
</gene>
<evidence type="ECO:0000313" key="4">
    <source>
        <dbReference type="EMBL" id="CAI8597806.1"/>
    </source>
</evidence>
<sequence>MVRGSRIIVTTRDKHFLISHAVLFEMCESKILNKSESLQLFCKKAFKEDAPKEGYAGGLPLALEVLGSFLCGRRISDWEDALIKIKQVPYNDILNKLRISYDMLEDEHKTIFLDIGCFFKGWYKHKVIQILENCGLHPTVGINVLIEKSLVTFAEGVIWMHDMLEEMSKTIVFQESTNDPGRRSRLWSLEDIDQVLRKNKGTEIVQGIVLKPSPSPLYKVHWDPEAFSKMGNLRLLIILCDLHLSLGLKYLSSSLKVLIWWGYPLNALPLGVQLDELVHLQMINSKVKHLWSENEYFGKLKVIDLSNSKDLRQTPNISGIPNLEELYLNDCPKLVEVHQSIRRHRKLMILSLMGCVDLKNSPNKLEMFSLKMLLLSDCSRIERLPDFGENMTSITDVNLMNCKNLLCLPNSISNLKTLSTFQDVQKSVPCPMLPFGKKFRFFPAHTTGLTLPRFVSSLSSLTVLDLSHCNLTDDSIPSDIDCLSSLESLILSGNNFVCLPTHYLANLSKLHYLELKDCLQLQSLPVLPPHVHLYGTDSDVREAGTLYPQKIWKLFESSDKEIKRI</sequence>
<feature type="domain" description="Zer-1-like leucine-rich repeats region" evidence="3">
    <location>
        <begin position="368"/>
        <end position="480"/>
    </location>
</feature>
<dbReference type="PANTHER" id="PTHR11017">
    <property type="entry name" value="LEUCINE-RICH REPEAT-CONTAINING PROTEIN"/>
    <property type="match status" value="1"/>
</dbReference>
<evidence type="ECO:0000259" key="2">
    <source>
        <dbReference type="Pfam" id="PF23282"/>
    </source>
</evidence>
<dbReference type="InterPro" id="IPR044974">
    <property type="entry name" value="Disease_R_plants"/>
</dbReference>
<name>A0AAV0ZHD1_VICFA</name>
<dbReference type="PANTHER" id="PTHR11017:SF559">
    <property type="entry name" value="DISEASE RESISTANCE PROTEIN CHL1"/>
    <property type="match status" value="1"/>
</dbReference>
<dbReference type="InterPro" id="IPR027417">
    <property type="entry name" value="P-loop_NTPase"/>
</dbReference>
<dbReference type="Pfam" id="PF23282">
    <property type="entry name" value="WHD_ROQ1"/>
    <property type="match status" value="1"/>
</dbReference>
<dbReference type="InterPro" id="IPR032675">
    <property type="entry name" value="LRR_dom_sf"/>
</dbReference>
<feature type="domain" description="Disease resistance protein Roq1-like winged-helix" evidence="2">
    <location>
        <begin position="106"/>
        <end position="175"/>
    </location>
</feature>
<dbReference type="Pfam" id="PF25013">
    <property type="entry name" value="LRR_Zer-1"/>
    <property type="match status" value="1"/>
</dbReference>
<dbReference type="SUPFAM" id="SSF52540">
    <property type="entry name" value="P-loop containing nucleoside triphosphate hydrolases"/>
    <property type="match status" value="1"/>
</dbReference>
<keyword evidence="5" id="KW-1185">Reference proteome</keyword>
<accession>A0AAV0ZHD1</accession>